<dbReference type="PROSITE" id="PS00109">
    <property type="entry name" value="PROTEIN_KINASE_TYR"/>
    <property type="match status" value="1"/>
</dbReference>
<dbReference type="Gene3D" id="1.10.510.10">
    <property type="entry name" value="Transferase(Phosphotransferase) domain 1"/>
    <property type="match status" value="1"/>
</dbReference>
<dbReference type="AlphaFoldDB" id="A0A8H5HHY2"/>
<keyword evidence="3" id="KW-1185">Reference proteome</keyword>
<dbReference type="Proteomes" id="UP000565441">
    <property type="component" value="Unassembled WGS sequence"/>
</dbReference>
<dbReference type="InterPro" id="IPR008266">
    <property type="entry name" value="Tyr_kinase_AS"/>
</dbReference>
<protein>
    <recommendedName>
        <fullName evidence="1">Protein kinase domain-containing protein</fullName>
    </recommendedName>
</protein>
<dbReference type="InterPro" id="IPR040976">
    <property type="entry name" value="Pkinase_fungal"/>
</dbReference>
<dbReference type="EMBL" id="JAACJP010000006">
    <property type="protein sequence ID" value="KAF5383654.1"/>
    <property type="molecule type" value="Genomic_DNA"/>
</dbReference>
<dbReference type="GO" id="GO:0005524">
    <property type="term" value="F:ATP binding"/>
    <property type="evidence" value="ECO:0007669"/>
    <property type="project" value="InterPro"/>
</dbReference>
<dbReference type="OrthoDB" id="5569250at2759"/>
<name>A0A8H5HHY2_9AGAR</name>
<dbReference type="InterPro" id="IPR011009">
    <property type="entry name" value="Kinase-like_dom_sf"/>
</dbReference>
<accession>A0A8H5HHY2</accession>
<evidence type="ECO:0000313" key="2">
    <source>
        <dbReference type="EMBL" id="KAF5383654.1"/>
    </source>
</evidence>
<sequence>MNEWTSRDTDAPKITKAELWFITFPISPPPALRGHSIQAAAIQEVKFEDKFAAKMMNERVHLLRVDLLESSSAITDSKERKRATHASGKLWEVGNIKVFQDVFVTTTHSPIYTKVLHRDLSPNNLMFKRTDSKATEILHDWDLASDVEENDETLPSTATHRIGTIPFMAIDLLVENRRPPPHLFRHDLESFFYVLIWAAFCYDFDKKERRSTQAALVPGIA</sequence>
<feature type="domain" description="Protein kinase" evidence="1">
    <location>
        <begin position="1"/>
        <end position="221"/>
    </location>
</feature>
<dbReference type="PANTHER" id="PTHR38248:SF2">
    <property type="entry name" value="FUNK1 11"/>
    <property type="match status" value="1"/>
</dbReference>
<organism evidence="2 3">
    <name type="scientific">Tricholomella constricta</name>
    <dbReference type="NCBI Taxonomy" id="117010"/>
    <lineage>
        <taxon>Eukaryota</taxon>
        <taxon>Fungi</taxon>
        <taxon>Dikarya</taxon>
        <taxon>Basidiomycota</taxon>
        <taxon>Agaricomycotina</taxon>
        <taxon>Agaricomycetes</taxon>
        <taxon>Agaricomycetidae</taxon>
        <taxon>Agaricales</taxon>
        <taxon>Tricholomatineae</taxon>
        <taxon>Lyophyllaceae</taxon>
        <taxon>Tricholomella</taxon>
    </lineage>
</organism>
<dbReference type="PROSITE" id="PS50011">
    <property type="entry name" value="PROTEIN_KINASE_DOM"/>
    <property type="match status" value="1"/>
</dbReference>
<dbReference type="GO" id="GO:0004672">
    <property type="term" value="F:protein kinase activity"/>
    <property type="evidence" value="ECO:0007669"/>
    <property type="project" value="InterPro"/>
</dbReference>
<comment type="caution">
    <text evidence="2">The sequence shown here is derived from an EMBL/GenBank/DDBJ whole genome shotgun (WGS) entry which is preliminary data.</text>
</comment>
<evidence type="ECO:0000259" key="1">
    <source>
        <dbReference type="PROSITE" id="PS50011"/>
    </source>
</evidence>
<proteinExistence type="predicted"/>
<dbReference type="PANTHER" id="PTHR38248">
    <property type="entry name" value="FUNK1 6"/>
    <property type="match status" value="1"/>
</dbReference>
<gene>
    <name evidence="2" type="ORF">D9615_003841</name>
</gene>
<reference evidence="2 3" key="1">
    <citation type="journal article" date="2020" name="ISME J.">
        <title>Uncovering the hidden diversity of litter-decomposition mechanisms in mushroom-forming fungi.</title>
        <authorList>
            <person name="Floudas D."/>
            <person name="Bentzer J."/>
            <person name="Ahren D."/>
            <person name="Johansson T."/>
            <person name="Persson P."/>
            <person name="Tunlid A."/>
        </authorList>
    </citation>
    <scope>NUCLEOTIDE SEQUENCE [LARGE SCALE GENOMIC DNA]</scope>
    <source>
        <strain evidence="2 3">CBS 661.87</strain>
    </source>
</reference>
<dbReference type="SUPFAM" id="SSF56112">
    <property type="entry name" value="Protein kinase-like (PK-like)"/>
    <property type="match status" value="1"/>
</dbReference>
<evidence type="ECO:0000313" key="3">
    <source>
        <dbReference type="Proteomes" id="UP000565441"/>
    </source>
</evidence>
<dbReference type="InterPro" id="IPR000719">
    <property type="entry name" value="Prot_kinase_dom"/>
</dbReference>
<dbReference type="Pfam" id="PF17667">
    <property type="entry name" value="Pkinase_fungal"/>
    <property type="match status" value="1"/>
</dbReference>